<accession>H2YWJ1</accession>
<reference evidence="2" key="2">
    <citation type="submission" date="2025-08" db="UniProtKB">
        <authorList>
            <consortium name="Ensembl"/>
        </authorList>
    </citation>
    <scope>IDENTIFICATION</scope>
</reference>
<name>H2YWJ1_CIOSA</name>
<sequence length="238" mass="27424">MPPQPSFGLYRPSYSATQTDPRLLGNIIWLHYILLSKESSNFRRHQPYFKKYRENSDDVHPQHRPQDDNGTSPRRFLSRSPVRRPPSGNNLSGSHRSPEKSVAETWSPVDYGSKDKWPEKSGRIAERIVDNTNFPSEIDHRVLNHSNPGDMCRTDEQTEVTPVANTVKDSMELSKKMWAQEAENVFKSDCMTISEVTQLLINEEPALEPRILPVMERCLQRLLSSHLKHLHLVRATTK</sequence>
<dbReference type="HOGENOM" id="CLU_1288522_0_0_1"/>
<organism evidence="2 3">
    <name type="scientific">Ciona savignyi</name>
    <name type="common">Pacific transparent sea squirt</name>
    <dbReference type="NCBI Taxonomy" id="51511"/>
    <lineage>
        <taxon>Eukaryota</taxon>
        <taxon>Metazoa</taxon>
        <taxon>Chordata</taxon>
        <taxon>Tunicata</taxon>
        <taxon>Ascidiacea</taxon>
        <taxon>Phlebobranchia</taxon>
        <taxon>Cionidae</taxon>
        <taxon>Ciona</taxon>
    </lineage>
</organism>
<dbReference type="Ensembl" id="ENSCSAVT00000009820.1">
    <property type="protein sequence ID" value="ENSCSAVP00000009702.1"/>
    <property type="gene ID" value="ENSCSAVG00000005693.1"/>
</dbReference>
<evidence type="ECO:0000256" key="1">
    <source>
        <dbReference type="SAM" id="MobiDB-lite"/>
    </source>
</evidence>
<dbReference type="GeneTree" id="ENSGT00660000097469"/>
<evidence type="ECO:0000313" key="3">
    <source>
        <dbReference type="Proteomes" id="UP000007875"/>
    </source>
</evidence>
<evidence type="ECO:0000313" key="2">
    <source>
        <dbReference type="Ensembl" id="ENSCSAVP00000009702.1"/>
    </source>
</evidence>
<proteinExistence type="predicted"/>
<protein>
    <submittedName>
        <fullName evidence="2">Uncharacterized protein</fullName>
    </submittedName>
</protein>
<dbReference type="Proteomes" id="UP000007875">
    <property type="component" value="Unassembled WGS sequence"/>
</dbReference>
<dbReference type="OMA" id="DCMTISE"/>
<feature type="compositionally biased region" description="Basic and acidic residues" evidence="1">
    <location>
        <begin position="53"/>
        <end position="67"/>
    </location>
</feature>
<dbReference type="AlphaFoldDB" id="H2YWJ1"/>
<feature type="region of interest" description="Disordered" evidence="1">
    <location>
        <begin position="53"/>
        <end position="117"/>
    </location>
</feature>
<keyword evidence="3" id="KW-1185">Reference proteome</keyword>
<reference evidence="2" key="3">
    <citation type="submission" date="2025-09" db="UniProtKB">
        <authorList>
            <consortium name="Ensembl"/>
        </authorList>
    </citation>
    <scope>IDENTIFICATION</scope>
</reference>
<dbReference type="InParanoid" id="H2YWJ1"/>
<reference evidence="3" key="1">
    <citation type="submission" date="2003-08" db="EMBL/GenBank/DDBJ databases">
        <authorList>
            <person name="Birren B."/>
            <person name="Nusbaum C."/>
            <person name="Abebe A."/>
            <person name="Abouelleil A."/>
            <person name="Adekoya E."/>
            <person name="Ait-zahra M."/>
            <person name="Allen N."/>
            <person name="Allen T."/>
            <person name="An P."/>
            <person name="Anderson M."/>
            <person name="Anderson S."/>
            <person name="Arachchi H."/>
            <person name="Armbruster J."/>
            <person name="Bachantsang P."/>
            <person name="Baldwin J."/>
            <person name="Barry A."/>
            <person name="Bayul T."/>
            <person name="Blitshsteyn B."/>
            <person name="Bloom T."/>
            <person name="Blye J."/>
            <person name="Boguslavskiy L."/>
            <person name="Borowsky M."/>
            <person name="Boukhgalter B."/>
            <person name="Brunache A."/>
            <person name="Butler J."/>
            <person name="Calixte N."/>
            <person name="Calvo S."/>
            <person name="Camarata J."/>
            <person name="Campo K."/>
            <person name="Chang J."/>
            <person name="Cheshatsang Y."/>
            <person name="Citroen M."/>
            <person name="Collymore A."/>
            <person name="Considine T."/>
            <person name="Cook A."/>
            <person name="Cooke P."/>
            <person name="Corum B."/>
            <person name="Cuomo C."/>
            <person name="David R."/>
            <person name="Dawoe T."/>
            <person name="Degray S."/>
            <person name="Dodge S."/>
            <person name="Dooley K."/>
            <person name="Dorje P."/>
            <person name="Dorjee K."/>
            <person name="Dorris L."/>
            <person name="Duffey N."/>
            <person name="Dupes A."/>
            <person name="Elkins T."/>
            <person name="Engels R."/>
            <person name="Erickson J."/>
            <person name="Farina A."/>
            <person name="Faro S."/>
            <person name="Ferreira P."/>
            <person name="Fischer H."/>
            <person name="Fitzgerald M."/>
            <person name="Foley K."/>
            <person name="Gage D."/>
            <person name="Galagan J."/>
            <person name="Gearin G."/>
            <person name="Gnerre S."/>
            <person name="Gnirke A."/>
            <person name="Goyette A."/>
            <person name="Graham J."/>
            <person name="Grandbois E."/>
            <person name="Gyaltsen K."/>
            <person name="Hafez N."/>
            <person name="Hagopian D."/>
            <person name="Hagos B."/>
            <person name="Hall J."/>
            <person name="Hatcher B."/>
            <person name="Heller A."/>
            <person name="Higgins H."/>
            <person name="Honan T."/>
            <person name="Horn A."/>
            <person name="Houde N."/>
            <person name="Hughes L."/>
            <person name="Hulme W."/>
            <person name="Husby E."/>
            <person name="Iliev I."/>
            <person name="Jaffe D."/>
            <person name="Jones C."/>
            <person name="Kamal M."/>
            <person name="Kamat A."/>
            <person name="Kamvysselis M."/>
            <person name="Karlsson E."/>
            <person name="Kells C."/>
            <person name="Kieu A."/>
            <person name="Kisner P."/>
            <person name="Kodira C."/>
            <person name="Kulbokas E."/>
            <person name="Labutti K."/>
            <person name="Lama D."/>
            <person name="Landers T."/>
            <person name="Leger J."/>
            <person name="Levine S."/>
            <person name="Lewis D."/>
            <person name="Lewis T."/>
            <person name="Lindblad-toh K."/>
            <person name="Liu X."/>
            <person name="Lokyitsang T."/>
            <person name="Lokyitsang Y."/>
            <person name="Lucien O."/>
            <person name="Lui A."/>
            <person name="Ma L.J."/>
            <person name="Mabbitt R."/>
            <person name="Macdonald J."/>
            <person name="Maclean C."/>
            <person name="Major J."/>
            <person name="Manning J."/>
            <person name="Marabella R."/>
            <person name="Maru K."/>
            <person name="Matthews C."/>
            <person name="Mauceli E."/>
            <person name="Mccarthy M."/>
            <person name="Mcdonough S."/>
            <person name="Mcghee T."/>
            <person name="Meldrim J."/>
            <person name="Meneus L."/>
            <person name="Mesirov J."/>
            <person name="Mihalev A."/>
            <person name="Mihova T."/>
            <person name="Mikkelsen T."/>
            <person name="Mlenga V."/>
            <person name="Moru K."/>
            <person name="Mozes J."/>
            <person name="Mulrain L."/>
            <person name="Munson G."/>
            <person name="Naylor J."/>
            <person name="Newes C."/>
            <person name="Nguyen C."/>
            <person name="Nguyen N."/>
            <person name="Nguyen T."/>
            <person name="Nicol R."/>
            <person name="Nielsen C."/>
            <person name="Nizzari M."/>
            <person name="Norbu C."/>
            <person name="Norbu N."/>
            <person name="O'donnell P."/>
            <person name="Okoawo O."/>
            <person name="O'leary S."/>
            <person name="Omotosho B."/>
            <person name="O'neill K."/>
            <person name="Osman S."/>
            <person name="Parker S."/>
            <person name="Perrin D."/>
            <person name="Phunkhang P."/>
            <person name="Piqani B."/>
            <person name="Purcell S."/>
            <person name="Rachupka T."/>
            <person name="Ramasamy U."/>
            <person name="Rameau R."/>
            <person name="Ray V."/>
            <person name="Raymond C."/>
            <person name="Retta R."/>
            <person name="Richardson S."/>
            <person name="Rise C."/>
            <person name="Rodriguez J."/>
            <person name="Rogers J."/>
            <person name="Rogov P."/>
            <person name="Rutman M."/>
            <person name="Schupbach R."/>
            <person name="Seaman C."/>
            <person name="Settipalli S."/>
            <person name="Sharpe T."/>
            <person name="Sheridan J."/>
            <person name="Sherpa N."/>
            <person name="Shi J."/>
            <person name="Smirnov S."/>
            <person name="Smith C."/>
            <person name="Sougnez C."/>
            <person name="Spencer B."/>
            <person name="Stalker J."/>
            <person name="Stange-thomann N."/>
            <person name="Stavropoulos S."/>
            <person name="Stetson K."/>
            <person name="Stone C."/>
            <person name="Stone S."/>
            <person name="Stubbs M."/>
            <person name="Talamas J."/>
            <person name="Tchuinga P."/>
            <person name="Tenzing P."/>
            <person name="Tesfaye S."/>
            <person name="Theodore J."/>
            <person name="Thoulutsang Y."/>
            <person name="Topham K."/>
            <person name="Towey S."/>
            <person name="Tsamla T."/>
            <person name="Tsomo N."/>
            <person name="Vallee D."/>
            <person name="Vassiliev H."/>
            <person name="Venkataraman V."/>
            <person name="Vinson J."/>
            <person name="Vo A."/>
            <person name="Wade C."/>
            <person name="Wang S."/>
            <person name="Wangchuk T."/>
            <person name="Wangdi T."/>
            <person name="Whittaker C."/>
            <person name="Wilkinson J."/>
            <person name="Wu Y."/>
            <person name="Wyman D."/>
            <person name="Yadav S."/>
            <person name="Yang S."/>
            <person name="Yang X."/>
            <person name="Yeager S."/>
            <person name="Yee E."/>
            <person name="Young G."/>
            <person name="Zainoun J."/>
            <person name="Zembeck L."/>
            <person name="Zimmer A."/>
            <person name="Zody M."/>
            <person name="Lander E."/>
        </authorList>
    </citation>
    <scope>NUCLEOTIDE SEQUENCE [LARGE SCALE GENOMIC DNA]</scope>
</reference>